<gene>
    <name evidence="2" type="ORF">Hamer_G023565</name>
</gene>
<evidence type="ECO:0000256" key="1">
    <source>
        <dbReference type="SAM" id="MobiDB-lite"/>
    </source>
</evidence>
<accession>A0A8J5JGN2</accession>
<feature type="region of interest" description="Disordered" evidence="1">
    <location>
        <begin position="19"/>
        <end position="53"/>
    </location>
</feature>
<name>A0A8J5JGN2_HOMAM</name>
<feature type="compositionally biased region" description="Polar residues" evidence="1">
    <location>
        <begin position="111"/>
        <end position="127"/>
    </location>
</feature>
<proteinExistence type="predicted"/>
<evidence type="ECO:0000313" key="2">
    <source>
        <dbReference type="EMBL" id="KAG7156071.1"/>
    </source>
</evidence>
<organism evidence="2 3">
    <name type="scientific">Homarus americanus</name>
    <name type="common">American lobster</name>
    <dbReference type="NCBI Taxonomy" id="6706"/>
    <lineage>
        <taxon>Eukaryota</taxon>
        <taxon>Metazoa</taxon>
        <taxon>Ecdysozoa</taxon>
        <taxon>Arthropoda</taxon>
        <taxon>Crustacea</taxon>
        <taxon>Multicrustacea</taxon>
        <taxon>Malacostraca</taxon>
        <taxon>Eumalacostraca</taxon>
        <taxon>Eucarida</taxon>
        <taxon>Decapoda</taxon>
        <taxon>Pleocyemata</taxon>
        <taxon>Astacidea</taxon>
        <taxon>Nephropoidea</taxon>
        <taxon>Nephropidae</taxon>
        <taxon>Homarus</taxon>
    </lineage>
</organism>
<dbReference type="Proteomes" id="UP000747542">
    <property type="component" value="Unassembled WGS sequence"/>
</dbReference>
<evidence type="ECO:0000313" key="3">
    <source>
        <dbReference type="Proteomes" id="UP000747542"/>
    </source>
</evidence>
<protein>
    <submittedName>
        <fullName evidence="2">Uncharacterized protein</fullName>
    </submittedName>
</protein>
<keyword evidence="3" id="KW-1185">Reference proteome</keyword>
<feature type="region of interest" description="Disordered" evidence="1">
    <location>
        <begin position="66"/>
        <end position="85"/>
    </location>
</feature>
<sequence>MSTVTPLPTERSLIPRVVLRGPGSLPRTQQQDATAIPAAHHTATTPPVKHNPQQHHDLTLIPSPQQHHHRQQHAVTSTRTGKPRTPSVLVQYPMMVKRTRPLVGSPHHQDNNTGAQHPGTSTHLTKSSTLRRVKLVRVVRHATHDKSVVVSSWLPLWNTPRHGPA</sequence>
<feature type="region of interest" description="Disordered" evidence="1">
    <location>
        <begin position="103"/>
        <end position="127"/>
    </location>
</feature>
<feature type="compositionally biased region" description="Low complexity" evidence="1">
    <location>
        <begin position="33"/>
        <end position="47"/>
    </location>
</feature>
<dbReference type="EMBL" id="JAHLQT010040175">
    <property type="protein sequence ID" value="KAG7156071.1"/>
    <property type="molecule type" value="Genomic_DNA"/>
</dbReference>
<comment type="caution">
    <text evidence="2">The sequence shown here is derived from an EMBL/GenBank/DDBJ whole genome shotgun (WGS) entry which is preliminary data.</text>
</comment>
<reference evidence="2" key="1">
    <citation type="journal article" date="2021" name="Sci. Adv.">
        <title>The American lobster genome reveals insights on longevity, neural, and immune adaptations.</title>
        <authorList>
            <person name="Polinski J.M."/>
            <person name="Zimin A.V."/>
            <person name="Clark K.F."/>
            <person name="Kohn A.B."/>
            <person name="Sadowski N."/>
            <person name="Timp W."/>
            <person name="Ptitsyn A."/>
            <person name="Khanna P."/>
            <person name="Romanova D.Y."/>
            <person name="Williams P."/>
            <person name="Greenwood S.J."/>
            <person name="Moroz L.L."/>
            <person name="Walt D.R."/>
            <person name="Bodnar A.G."/>
        </authorList>
    </citation>
    <scope>NUCLEOTIDE SEQUENCE</scope>
    <source>
        <strain evidence="2">GMGI-L3</strain>
    </source>
</reference>
<dbReference type="AlphaFoldDB" id="A0A8J5JGN2"/>